<gene>
    <name evidence="2" type="ORF">BGO89_10170</name>
</gene>
<dbReference type="STRING" id="1895771.BGO89_10170"/>
<evidence type="ECO:0000313" key="3">
    <source>
        <dbReference type="Proteomes" id="UP000184233"/>
    </source>
</evidence>
<sequence>MIRRFLFFLVVTCCTASAQPVRIGGIINDYAEVLDLALCANTVRVDDVSGFTTGDVVLLIQMQGATQDTNPGAGQGRLRSIGTTGRFERNVVASITASATPGSTGGDIVLRNRISQPFTPGNGVQLVRMPVYASAVVVSRLTCRPWDGRLGGVLALQVSDTLYMEEDISVAGRGFRGGRARKGNGAIVDTVGATDDAAGFVGSRGESVTANALPYGTARSVNGGGGGGAILGGGQGGSHLGCGGRAYRRYNATSGDPLSYDAGVNWLFMGGGGGSAFRNGGEAHGGDGGGILVIDVPVLKGDGTHVISAAGGDGASEPNGAGGGGGAGGAMLITAVSIVDVPTLLAHGGAGATGGPDPYGNGGGGGGGVVRLGTINAFNLNPSSYAGGRGGRKIDSVRLGETGCDGSVFYNVTINGDTNAFEPASFHLSPDTAVCTGSIVRLVASGGLTTMWFGPDGPICDDCDSLSWQADSSVTLSAIVVFPGGCADTASIRITVRERPELKVVDPPPICLGDTVRIEAPAGFASYLWTTGATSRSIDVTVAGVYGVDATDAGGCTGTASFAVRYREGNGLSFVDGDARRGEIAWFDLAPGQRICRTLTLRNSADTAVVITAPRFARGVDVSSPPGQFPIGVAPHGDAVIVVCAGGTMPGEYRDTCYVPAGCSELPLEMVLFVSETRAFTRCNVEVTSDGERHVVVPVVEAHESIELIAEGQEWSMYATDGALRASRGDAGSLLHIASGVYALHTPKHVTLMLIY</sequence>
<comment type="caution">
    <text evidence="2">The sequence shown here is derived from an EMBL/GenBank/DDBJ whole genome shotgun (WGS) entry which is preliminary data.</text>
</comment>
<keyword evidence="1" id="KW-0732">Signal</keyword>
<organism evidence="2 3">
    <name type="scientific">Candidatus Kapaibacterium thiocyanatum</name>
    <dbReference type="NCBI Taxonomy" id="1895771"/>
    <lineage>
        <taxon>Bacteria</taxon>
        <taxon>Pseudomonadati</taxon>
        <taxon>Candidatus Kapaibacteriota</taxon>
        <taxon>Candidatus Kapaibacteriia</taxon>
        <taxon>Candidatus Kapaibacteriales</taxon>
        <taxon>Candidatus Kapaibacteriaceae</taxon>
        <taxon>Candidatus Kapaibacterium</taxon>
    </lineage>
</organism>
<protein>
    <submittedName>
        <fullName evidence="2">Uncharacterized protein</fullName>
    </submittedName>
</protein>
<accession>A0A1M3KWX9</accession>
<dbReference type="EMBL" id="MKVH01000024">
    <property type="protein sequence ID" value="OJX56883.1"/>
    <property type="molecule type" value="Genomic_DNA"/>
</dbReference>
<evidence type="ECO:0000313" key="2">
    <source>
        <dbReference type="EMBL" id="OJX56883.1"/>
    </source>
</evidence>
<reference evidence="2 3" key="1">
    <citation type="submission" date="2016-09" db="EMBL/GenBank/DDBJ databases">
        <title>Genome-resolved meta-omics ties microbial dynamics to process performance in biotechnology for thiocyanate degradation.</title>
        <authorList>
            <person name="Kantor R.S."/>
            <person name="Huddy R.J."/>
            <person name="Iyer R."/>
            <person name="Thomas B.C."/>
            <person name="Brown C.T."/>
            <person name="Anantharaman K."/>
            <person name="Tringe S."/>
            <person name="Hettich R.L."/>
            <person name="Harrison S.T."/>
            <person name="Banfield J.F."/>
        </authorList>
    </citation>
    <scope>NUCLEOTIDE SEQUENCE [LARGE SCALE GENOMIC DNA]</scope>
    <source>
        <strain evidence="2">59-99</strain>
    </source>
</reference>
<evidence type="ECO:0000256" key="1">
    <source>
        <dbReference type="SAM" id="SignalP"/>
    </source>
</evidence>
<feature type="chain" id="PRO_5012567152" evidence="1">
    <location>
        <begin position="19"/>
        <end position="756"/>
    </location>
</feature>
<feature type="signal peptide" evidence="1">
    <location>
        <begin position="1"/>
        <end position="18"/>
    </location>
</feature>
<dbReference type="Proteomes" id="UP000184233">
    <property type="component" value="Unassembled WGS sequence"/>
</dbReference>
<dbReference type="AlphaFoldDB" id="A0A1M3KWX9"/>
<name>A0A1M3KWX9_9BACT</name>
<proteinExistence type="predicted"/>